<comment type="caution">
    <text evidence="2">The sequence shown here is derived from an EMBL/GenBank/DDBJ whole genome shotgun (WGS) entry which is preliminary data.</text>
</comment>
<keyword evidence="3" id="KW-1185">Reference proteome</keyword>
<sequence>FRFISRAASPVSGGGENGCPRRAAGSREPRRGALRPSVCFLLSLPRICSR</sequence>
<organism evidence="2 3">
    <name type="scientific">Cirrhinus mrigala</name>
    <name type="common">Mrigala</name>
    <dbReference type="NCBI Taxonomy" id="683832"/>
    <lineage>
        <taxon>Eukaryota</taxon>
        <taxon>Metazoa</taxon>
        <taxon>Chordata</taxon>
        <taxon>Craniata</taxon>
        <taxon>Vertebrata</taxon>
        <taxon>Euteleostomi</taxon>
        <taxon>Actinopterygii</taxon>
        <taxon>Neopterygii</taxon>
        <taxon>Teleostei</taxon>
        <taxon>Ostariophysi</taxon>
        <taxon>Cypriniformes</taxon>
        <taxon>Cyprinidae</taxon>
        <taxon>Labeoninae</taxon>
        <taxon>Labeonini</taxon>
        <taxon>Cirrhinus</taxon>
    </lineage>
</organism>
<dbReference type="AlphaFoldDB" id="A0ABD0QGC4"/>
<dbReference type="Proteomes" id="UP001529510">
    <property type="component" value="Unassembled WGS sequence"/>
</dbReference>
<protein>
    <submittedName>
        <fullName evidence="2">Uncharacterized protein</fullName>
    </submittedName>
</protein>
<gene>
    <name evidence="2" type="ORF">M9458_020816</name>
</gene>
<evidence type="ECO:0000313" key="3">
    <source>
        <dbReference type="Proteomes" id="UP001529510"/>
    </source>
</evidence>
<evidence type="ECO:0000313" key="2">
    <source>
        <dbReference type="EMBL" id="KAL0185120.1"/>
    </source>
</evidence>
<feature type="non-terminal residue" evidence="2">
    <location>
        <position position="50"/>
    </location>
</feature>
<feature type="region of interest" description="Disordered" evidence="1">
    <location>
        <begin position="1"/>
        <end position="31"/>
    </location>
</feature>
<accession>A0ABD0QGC4</accession>
<proteinExistence type="predicted"/>
<reference evidence="2 3" key="1">
    <citation type="submission" date="2024-05" db="EMBL/GenBank/DDBJ databases">
        <title>Genome sequencing and assembly of Indian major carp, Cirrhinus mrigala (Hamilton, 1822).</title>
        <authorList>
            <person name="Mohindra V."/>
            <person name="Chowdhury L.M."/>
            <person name="Lal K."/>
            <person name="Jena J.K."/>
        </authorList>
    </citation>
    <scope>NUCLEOTIDE SEQUENCE [LARGE SCALE GENOMIC DNA]</scope>
    <source>
        <strain evidence="2">CM1030</strain>
        <tissue evidence="2">Blood</tissue>
    </source>
</reference>
<feature type="non-terminal residue" evidence="2">
    <location>
        <position position="1"/>
    </location>
</feature>
<evidence type="ECO:0000256" key="1">
    <source>
        <dbReference type="SAM" id="MobiDB-lite"/>
    </source>
</evidence>
<dbReference type="EMBL" id="JAMKFB020000009">
    <property type="protein sequence ID" value="KAL0185120.1"/>
    <property type="molecule type" value="Genomic_DNA"/>
</dbReference>
<name>A0ABD0QGC4_CIRMR</name>